<evidence type="ECO:0000313" key="1">
    <source>
        <dbReference type="EMBL" id="AFZ60596.1"/>
    </source>
</evidence>
<proteinExistence type="predicted"/>
<dbReference type="STRING" id="272123.Anacy_5270"/>
<keyword evidence="2" id="KW-1185">Reference proteome</keyword>
<dbReference type="EMBL" id="CP003659">
    <property type="protein sequence ID" value="AFZ60596.1"/>
    <property type="molecule type" value="Genomic_DNA"/>
</dbReference>
<dbReference type="Proteomes" id="UP000010474">
    <property type="component" value="Chromosome"/>
</dbReference>
<accession>K9ZN12</accession>
<protein>
    <submittedName>
        <fullName evidence="1">Uncharacterized protein</fullName>
    </submittedName>
</protein>
<evidence type="ECO:0000313" key="2">
    <source>
        <dbReference type="Proteomes" id="UP000010474"/>
    </source>
</evidence>
<gene>
    <name evidence="1" type="ordered locus">Anacy_5270</name>
</gene>
<dbReference type="AlphaFoldDB" id="K9ZN12"/>
<dbReference type="PATRIC" id="fig|272123.3.peg.5724"/>
<dbReference type="HOGENOM" id="CLU_3371665_0_0_3"/>
<dbReference type="KEGG" id="acy:Anacy_5270"/>
<name>K9ZN12_ANACC</name>
<sequence>MIAFPAGDWERDKGAIKPRIPPREVYREAVLYLV</sequence>
<organism evidence="1 2">
    <name type="scientific">Anabaena cylindrica (strain ATCC 27899 / PCC 7122)</name>
    <dbReference type="NCBI Taxonomy" id="272123"/>
    <lineage>
        <taxon>Bacteria</taxon>
        <taxon>Bacillati</taxon>
        <taxon>Cyanobacteriota</taxon>
        <taxon>Cyanophyceae</taxon>
        <taxon>Nostocales</taxon>
        <taxon>Nostocaceae</taxon>
        <taxon>Anabaena</taxon>
    </lineage>
</organism>
<reference evidence="2" key="1">
    <citation type="journal article" date="2013" name="Proc. Natl. Acad. Sci. U.S.A.">
        <title>Improving the coverage of the cyanobacterial phylum using diversity-driven genome sequencing.</title>
        <authorList>
            <person name="Shih P.M."/>
            <person name="Wu D."/>
            <person name="Latifi A."/>
            <person name="Axen S.D."/>
            <person name="Fewer D.P."/>
            <person name="Talla E."/>
            <person name="Calteau A."/>
            <person name="Cai F."/>
            <person name="Tandeau de Marsac N."/>
            <person name="Rippka R."/>
            <person name="Herdman M."/>
            <person name="Sivonen K."/>
            <person name="Coursin T."/>
            <person name="Laurent T."/>
            <person name="Goodwin L."/>
            <person name="Nolan M."/>
            <person name="Davenport K.W."/>
            <person name="Han C.S."/>
            <person name="Rubin E.M."/>
            <person name="Eisen J.A."/>
            <person name="Woyke T."/>
            <person name="Gugger M."/>
            <person name="Kerfeld C.A."/>
        </authorList>
    </citation>
    <scope>NUCLEOTIDE SEQUENCE [LARGE SCALE GENOMIC DNA]</scope>
    <source>
        <strain evidence="2">ATCC 27899 / PCC 7122</strain>
    </source>
</reference>